<dbReference type="EMBL" id="CAESAD010000010">
    <property type="protein sequence ID" value="CAB4343286.1"/>
    <property type="molecule type" value="Genomic_DNA"/>
</dbReference>
<dbReference type="Pfam" id="PF01183">
    <property type="entry name" value="Glyco_hydro_25"/>
    <property type="match status" value="1"/>
</dbReference>
<dbReference type="GO" id="GO:0009253">
    <property type="term" value="P:peptidoglycan catabolic process"/>
    <property type="evidence" value="ECO:0007669"/>
    <property type="project" value="InterPro"/>
</dbReference>
<dbReference type="EMBL" id="CAEZYC010000016">
    <property type="protein sequence ID" value="CAB4703638.1"/>
    <property type="molecule type" value="Genomic_DNA"/>
</dbReference>
<dbReference type="SUPFAM" id="SSF51445">
    <property type="entry name" value="(Trans)glycosidases"/>
    <property type="match status" value="1"/>
</dbReference>
<proteinExistence type="inferred from homology"/>
<reference evidence="7" key="1">
    <citation type="submission" date="2020-05" db="EMBL/GenBank/DDBJ databases">
        <authorList>
            <person name="Chiriac C."/>
            <person name="Salcher M."/>
            <person name="Ghai R."/>
            <person name="Kavagutti S V."/>
        </authorList>
    </citation>
    <scope>NUCLEOTIDE SEQUENCE</scope>
</reference>
<dbReference type="Gene3D" id="3.20.20.80">
    <property type="entry name" value="Glycosidases"/>
    <property type="match status" value="1"/>
</dbReference>
<dbReference type="GO" id="GO:0003796">
    <property type="term" value="F:lysozyme activity"/>
    <property type="evidence" value="ECO:0007669"/>
    <property type="project" value="InterPro"/>
</dbReference>
<dbReference type="EMBL" id="CAFAAO010000030">
    <property type="protein sequence ID" value="CAB4814438.1"/>
    <property type="molecule type" value="Genomic_DNA"/>
</dbReference>
<evidence type="ECO:0000313" key="5">
    <source>
        <dbReference type="EMBL" id="CAB4814438.1"/>
    </source>
</evidence>
<dbReference type="InterPro" id="IPR002053">
    <property type="entry name" value="Glyco_hydro_25"/>
</dbReference>
<evidence type="ECO:0000313" key="3">
    <source>
        <dbReference type="EMBL" id="CAB4343286.1"/>
    </source>
</evidence>
<dbReference type="CDD" id="cd00599">
    <property type="entry name" value="GH25_muramidase"/>
    <property type="match status" value="1"/>
</dbReference>
<dbReference type="PROSITE" id="PS51904">
    <property type="entry name" value="GLYCOSYL_HYDROL_F25_2"/>
    <property type="match status" value="1"/>
</dbReference>
<evidence type="ECO:0000313" key="6">
    <source>
        <dbReference type="EMBL" id="CAB4846309.1"/>
    </source>
</evidence>
<dbReference type="EMBL" id="CAFBPK010000010">
    <property type="protein sequence ID" value="CAB5018710.1"/>
    <property type="molecule type" value="Genomic_DNA"/>
</dbReference>
<dbReference type="EMBL" id="CAFBIX010000004">
    <property type="protein sequence ID" value="CAB4846309.1"/>
    <property type="molecule type" value="Genomic_DNA"/>
</dbReference>
<accession>A0A6J7QLT5</accession>
<dbReference type="PANTHER" id="PTHR34135:SF2">
    <property type="entry name" value="LYSOZYME"/>
    <property type="match status" value="1"/>
</dbReference>
<sequence>MCSLPVSAPTSFASEVVANKYRSCSYPKGKPGVYKPNAKSWKAQGLTQAVKGIDISVWQHPGDQTIDFAKLKTEYDLSFVIIKASDGGTRGNSNAKKWFPIDSEAAKAQGLIVGAYHYARPGSLDLNTVKDAKLQAKQAVEQSGGAKIGDLPLTLDLEELPCGWTINRLANWTKAFLAEVESLTGRTPMIYANGTFIQRLEDADASDLSRYPLWLAKWGPKLGTDPKETRIWNNNWTIWQFTADGKVTAVPSSSTDLNVFNGTKAQFDEFVSR</sequence>
<evidence type="ECO:0000313" key="2">
    <source>
        <dbReference type="EMBL" id="CAB4336631.1"/>
    </source>
</evidence>
<comment type="similarity">
    <text evidence="1">Belongs to the glycosyl hydrolase 25 family.</text>
</comment>
<evidence type="ECO:0000256" key="1">
    <source>
        <dbReference type="ARBA" id="ARBA00010646"/>
    </source>
</evidence>
<gene>
    <name evidence="4" type="ORF">UFOPK2648_00459</name>
    <name evidence="5" type="ORF">UFOPK3037_01555</name>
    <name evidence="6" type="ORF">UFOPK3278_00269</name>
    <name evidence="2" type="ORF">UFOPK3406_00641</name>
    <name evidence="3" type="ORF">UFOPK3925_01221</name>
    <name evidence="7" type="ORF">UFOPK4097_00790</name>
</gene>
<dbReference type="AlphaFoldDB" id="A0A6J7QLT5"/>
<dbReference type="GO" id="GO:0016998">
    <property type="term" value="P:cell wall macromolecule catabolic process"/>
    <property type="evidence" value="ECO:0007669"/>
    <property type="project" value="InterPro"/>
</dbReference>
<dbReference type="PANTHER" id="PTHR34135">
    <property type="entry name" value="LYSOZYME"/>
    <property type="match status" value="1"/>
</dbReference>
<protein>
    <submittedName>
        <fullName evidence="7">Unannotated protein</fullName>
    </submittedName>
</protein>
<dbReference type="GO" id="GO:0016052">
    <property type="term" value="P:carbohydrate catabolic process"/>
    <property type="evidence" value="ECO:0007669"/>
    <property type="project" value="TreeGrafter"/>
</dbReference>
<organism evidence="7">
    <name type="scientific">freshwater metagenome</name>
    <dbReference type="NCBI Taxonomy" id="449393"/>
    <lineage>
        <taxon>unclassified sequences</taxon>
        <taxon>metagenomes</taxon>
        <taxon>ecological metagenomes</taxon>
    </lineage>
</organism>
<name>A0A6J7QLT5_9ZZZZ</name>
<evidence type="ECO:0000313" key="4">
    <source>
        <dbReference type="EMBL" id="CAB4703638.1"/>
    </source>
</evidence>
<dbReference type="EMBL" id="CAESAI010000011">
    <property type="protein sequence ID" value="CAB4336631.1"/>
    <property type="molecule type" value="Genomic_DNA"/>
</dbReference>
<evidence type="ECO:0000313" key="7">
    <source>
        <dbReference type="EMBL" id="CAB5018710.1"/>
    </source>
</evidence>
<dbReference type="InterPro" id="IPR017853">
    <property type="entry name" value="GH"/>
</dbReference>